<dbReference type="Pfam" id="PF00107">
    <property type="entry name" value="ADH_zinc_N"/>
    <property type="match status" value="1"/>
</dbReference>
<keyword evidence="6" id="KW-0521">NADP</keyword>
<dbReference type="InterPro" id="IPR013149">
    <property type="entry name" value="ADH-like_C"/>
</dbReference>
<protein>
    <recommendedName>
        <fullName evidence="13">Enoyl-[acyl-carrier-protein] reductase, mitochondrial</fullName>
        <ecNumber evidence="12">1.3.1.104</ecNumber>
    </recommendedName>
    <alternativeName>
        <fullName evidence="14">2-enoyl thioester reductase</fullName>
    </alternativeName>
</protein>
<dbReference type="Gene3D" id="3.90.180.10">
    <property type="entry name" value="Medium-chain alcohol dehydrogenases, catalytic domain"/>
    <property type="match status" value="1"/>
</dbReference>
<keyword evidence="9" id="KW-0443">Lipid metabolism</keyword>
<feature type="domain" description="Enoyl reductase (ER)" evidence="17">
    <location>
        <begin position="14"/>
        <end position="330"/>
    </location>
</feature>
<dbReference type="EC" id="1.3.1.104" evidence="12"/>
<dbReference type="InterPro" id="IPR036291">
    <property type="entry name" value="NAD(P)-bd_dom_sf"/>
</dbReference>
<dbReference type="SMART" id="SM00829">
    <property type="entry name" value="PKS_ER"/>
    <property type="match status" value="1"/>
</dbReference>
<dbReference type="FunFam" id="3.90.180.10:FF:000010">
    <property type="entry name" value="Enoyl-[acyl-carrier-protein] reductase, mitochondrial"/>
    <property type="match status" value="1"/>
</dbReference>
<evidence type="ECO:0000256" key="15">
    <source>
        <dbReference type="ARBA" id="ARBA00048843"/>
    </source>
</evidence>
<keyword evidence="5" id="KW-0276">Fatty acid metabolism</keyword>
<dbReference type="GO" id="GO:0141148">
    <property type="term" value="F:enoyl-[acyl-carrier-protein] reductase (NADPH) activity"/>
    <property type="evidence" value="ECO:0007669"/>
    <property type="project" value="UniProtKB-EC"/>
</dbReference>
<comment type="cofactor">
    <cofactor evidence="1 16">
        <name>Zn(2+)</name>
        <dbReference type="ChEBI" id="CHEBI:29105"/>
    </cofactor>
</comment>
<dbReference type="Proteomes" id="UP000256970">
    <property type="component" value="Unassembled WGS sequence"/>
</dbReference>
<dbReference type="InterPro" id="IPR020843">
    <property type="entry name" value="ER"/>
</dbReference>
<comment type="catalytic activity">
    <reaction evidence="15">
        <text>a 2,3-saturated acyl-[ACP] + NADP(+) = a (2E)-enoyl-[ACP] + NADPH + H(+)</text>
        <dbReference type="Rhea" id="RHEA:22564"/>
        <dbReference type="Rhea" id="RHEA-COMP:9925"/>
        <dbReference type="Rhea" id="RHEA-COMP:9926"/>
        <dbReference type="ChEBI" id="CHEBI:15378"/>
        <dbReference type="ChEBI" id="CHEBI:57783"/>
        <dbReference type="ChEBI" id="CHEBI:58349"/>
        <dbReference type="ChEBI" id="CHEBI:78784"/>
        <dbReference type="ChEBI" id="CHEBI:78785"/>
        <dbReference type="EC" id="1.3.1.104"/>
    </reaction>
</comment>
<keyword evidence="10" id="KW-0496">Mitochondrion</keyword>
<dbReference type="InterPro" id="IPR002328">
    <property type="entry name" value="ADH_Zn_CS"/>
</dbReference>
<evidence type="ECO:0000256" key="10">
    <source>
        <dbReference type="ARBA" id="ARBA00023128"/>
    </source>
</evidence>
<evidence type="ECO:0000313" key="18">
    <source>
        <dbReference type="EMBL" id="SZX72386.1"/>
    </source>
</evidence>
<dbReference type="Pfam" id="PF08240">
    <property type="entry name" value="ADH_N"/>
    <property type="match status" value="1"/>
</dbReference>
<proteinExistence type="inferred from homology"/>
<evidence type="ECO:0000256" key="4">
    <source>
        <dbReference type="ARBA" id="ARBA00022516"/>
    </source>
</evidence>
<keyword evidence="4" id="KW-0444">Lipid biosynthesis</keyword>
<evidence type="ECO:0000256" key="5">
    <source>
        <dbReference type="ARBA" id="ARBA00022832"/>
    </source>
</evidence>
<evidence type="ECO:0000256" key="7">
    <source>
        <dbReference type="ARBA" id="ARBA00022946"/>
    </source>
</evidence>
<keyword evidence="19" id="KW-1185">Reference proteome</keyword>
<evidence type="ECO:0000256" key="2">
    <source>
        <dbReference type="ARBA" id="ARBA00004173"/>
    </source>
</evidence>
<dbReference type="InterPro" id="IPR011032">
    <property type="entry name" value="GroES-like_sf"/>
</dbReference>
<dbReference type="GO" id="GO:0008270">
    <property type="term" value="F:zinc ion binding"/>
    <property type="evidence" value="ECO:0007669"/>
    <property type="project" value="InterPro"/>
</dbReference>
<dbReference type="EMBL" id="FNXT01001131">
    <property type="protein sequence ID" value="SZX72386.1"/>
    <property type="molecule type" value="Genomic_DNA"/>
</dbReference>
<dbReference type="Gene3D" id="3.40.50.720">
    <property type="entry name" value="NAD(P)-binding Rossmann-like Domain"/>
    <property type="match status" value="1"/>
</dbReference>
<evidence type="ECO:0000256" key="14">
    <source>
        <dbReference type="ARBA" id="ARBA00042123"/>
    </source>
</evidence>
<dbReference type="PROSITE" id="PS00059">
    <property type="entry name" value="ADH_ZINC"/>
    <property type="match status" value="1"/>
</dbReference>
<dbReference type="GO" id="GO:0005739">
    <property type="term" value="C:mitochondrion"/>
    <property type="evidence" value="ECO:0007669"/>
    <property type="project" value="UniProtKB-SubCell"/>
</dbReference>
<comment type="similarity">
    <text evidence="3">Belongs to the zinc-containing alcohol dehydrogenase family. Quinone oxidoreductase subfamily.</text>
</comment>
<name>A0A383W6R9_TETOB</name>
<dbReference type="CDD" id="cd08290">
    <property type="entry name" value="ETR"/>
    <property type="match status" value="1"/>
</dbReference>
<evidence type="ECO:0000259" key="17">
    <source>
        <dbReference type="SMART" id="SM00829"/>
    </source>
</evidence>
<gene>
    <name evidence="18" type="ORF">BQ4739_LOCUS12567</name>
</gene>
<dbReference type="SUPFAM" id="SSF50129">
    <property type="entry name" value="GroES-like"/>
    <property type="match status" value="1"/>
</dbReference>
<evidence type="ECO:0000256" key="12">
    <source>
        <dbReference type="ARBA" id="ARBA00038963"/>
    </source>
</evidence>
<evidence type="ECO:0000256" key="16">
    <source>
        <dbReference type="RuleBase" id="RU361277"/>
    </source>
</evidence>
<reference evidence="18 19" key="1">
    <citation type="submission" date="2016-10" db="EMBL/GenBank/DDBJ databases">
        <authorList>
            <person name="Cai Z."/>
        </authorList>
    </citation>
    <scope>NUCLEOTIDE SEQUENCE [LARGE SCALE GENOMIC DNA]</scope>
</reference>
<dbReference type="AlphaFoldDB" id="A0A383W6R9"/>
<keyword evidence="16" id="KW-0479">Metal-binding</keyword>
<keyword evidence="8" id="KW-0560">Oxidoreductase</keyword>
<dbReference type="FunFam" id="3.40.50.720:FF:000112">
    <property type="entry name" value="Enoyl-[acyl-carrier-protein] reductase 1, mitochondrial"/>
    <property type="match status" value="1"/>
</dbReference>
<evidence type="ECO:0000256" key="8">
    <source>
        <dbReference type="ARBA" id="ARBA00023002"/>
    </source>
</evidence>
<dbReference type="STRING" id="3088.A0A383W6R9"/>
<sequence length="333" mass="34840">MSTAKALVFERNGEPADVLQLKEQQLPEVGEQDVQIQIIAAPINPSDINTVQGKYPLQPSLPGVPGHEGVGKVVKVGSKVSGLSAGDHVVPLASALGTWRSAGVFRAADWHKVPCDLPIAAAATLTINPPTALCMLEDIVQLQPGDTVVQNGATSAVGQHVIQLAMAKGLKTVNVIRDRPDWEAAVSWLRAMGADVVTTEQKLKADLAASGLPAPKLALNCVGGSSAAAIAKVLQAGGTHVTYGAMSMQPLAPPTALLIFKDITFRGFWISGGWAKRAGPAAHAALLDKVVGHIQQGHLTPPKLQEFPLARFSEALEASSAAHKQHKVAFVPE</sequence>
<evidence type="ECO:0000313" key="19">
    <source>
        <dbReference type="Proteomes" id="UP000256970"/>
    </source>
</evidence>
<evidence type="ECO:0000256" key="3">
    <source>
        <dbReference type="ARBA" id="ARBA00010371"/>
    </source>
</evidence>
<dbReference type="PANTHER" id="PTHR43981">
    <property type="entry name" value="ENOYL-[ACYL-CARRIER-PROTEIN] REDUCTASE, MITOCHONDRIAL"/>
    <property type="match status" value="1"/>
</dbReference>
<evidence type="ECO:0000256" key="11">
    <source>
        <dbReference type="ARBA" id="ARBA00023160"/>
    </source>
</evidence>
<keyword evidence="16" id="KW-0862">Zinc</keyword>
<evidence type="ECO:0000256" key="1">
    <source>
        <dbReference type="ARBA" id="ARBA00001947"/>
    </source>
</evidence>
<evidence type="ECO:0000256" key="9">
    <source>
        <dbReference type="ARBA" id="ARBA00023098"/>
    </source>
</evidence>
<dbReference type="InterPro" id="IPR013154">
    <property type="entry name" value="ADH-like_N"/>
</dbReference>
<dbReference type="SUPFAM" id="SSF51735">
    <property type="entry name" value="NAD(P)-binding Rossmann-fold domains"/>
    <property type="match status" value="1"/>
</dbReference>
<evidence type="ECO:0000256" key="6">
    <source>
        <dbReference type="ARBA" id="ARBA00022857"/>
    </source>
</evidence>
<evidence type="ECO:0000256" key="13">
    <source>
        <dbReference type="ARBA" id="ARBA00041058"/>
    </source>
</evidence>
<dbReference type="InterPro" id="IPR051034">
    <property type="entry name" value="Mito_Enoyl-ACP_Reductase"/>
</dbReference>
<keyword evidence="11" id="KW-0275">Fatty acid biosynthesis</keyword>
<dbReference type="GO" id="GO:0006633">
    <property type="term" value="P:fatty acid biosynthetic process"/>
    <property type="evidence" value="ECO:0007669"/>
    <property type="project" value="UniProtKB-KW"/>
</dbReference>
<keyword evidence="7" id="KW-0809">Transit peptide</keyword>
<dbReference type="PANTHER" id="PTHR43981:SF2">
    <property type="entry name" value="ENOYL-[ACYL-CARRIER-PROTEIN] REDUCTASE, MITOCHONDRIAL"/>
    <property type="match status" value="1"/>
</dbReference>
<organism evidence="18 19">
    <name type="scientific">Tetradesmus obliquus</name>
    <name type="common">Green alga</name>
    <name type="synonym">Acutodesmus obliquus</name>
    <dbReference type="NCBI Taxonomy" id="3088"/>
    <lineage>
        <taxon>Eukaryota</taxon>
        <taxon>Viridiplantae</taxon>
        <taxon>Chlorophyta</taxon>
        <taxon>core chlorophytes</taxon>
        <taxon>Chlorophyceae</taxon>
        <taxon>CS clade</taxon>
        <taxon>Sphaeropleales</taxon>
        <taxon>Scenedesmaceae</taxon>
        <taxon>Tetradesmus</taxon>
    </lineage>
</organism>
<accession>A0A383W6R9</accession>
<comment type="subcellular location">
    <subcellularLocation>
        <location evidence="2">Mitochondrion</location>
    </subcellularLocation>
</comment>